<evidence type="ECO:0000313" key="3">
    <source>
        <dbReference type="Proteomes" id="UP000199249"/>
    </source>
</evidence>
<accession>A0A1H3AZF5</accession>
<feature type="transmembrane region" description="Helical" evidence="1">
    <location>
        <begin position="32"/>
        <end position="48"/>
    </location>
</feature>
<sequence>MTTLEKVLFYAGLALILGSALARITNVIELEQAYFLMLIGAALQFNGQNRYNRRLQQRIQELEAQPRR</sequence>
<reference evidence="3" key="1">
    <citation type="submission" date="2016-10" db="EMBL/GenBank/DDBJ databases">
        <authorList>
            <person name="Varghese N."/>
            <person name="Submissions S."/>
        </authorList>
    </citation>
    <scope>NUCLEOTIDE SEQUENCE [LARGE SCALE GENOMIC DNA]</scope>
    <source>
        <strain evidence="3">CGMCC 1.8975</strain>
    </source>
</reference>
<organism evidence="2 3">
    <name type="scientific">Hymenobacter psychrophilus</name>
    <dbReference type="NCBI Taxonomy" id="651662"/>
    <lineage>
        <taxon>Bacteria</taxon>
        <taxon>Pseudomonadati</taxon>
        <taxon>Bacteroidota</taxon>
        <taxon>Cytophagia</taxon>
        <taxon>Cytophagales</taxon>
        <taxon>Hymenobacteraceae</taxon>
        <taxon>Hymenobacter</taxon>
    </lineage>
</organism>
<gene>
    <name evidence="2" type="ORF">SAMN04488069_101105</name>
</gene>
<evidence type="ECO:0000313" key="2">
    <source>
        <dbReference type="EMBL" id="SDX35112.1"/>
    </source>
</evidence>
<dbReference type="STRING" id="651662.SAMN04488069_101105"/>
<keyword evidence="1" id="KW-0812">Transmembrane</keyword>
<dbReference type="AlphaFoldDB" id="A0A1H3AZF5"/>
<dbReference type="EMBL" id="FNOV01000001">
    <property type="protein sequence ID" value="SDX35112.1"/>
    <property type="molecule type" value="Genomic_DNA"/>
</dbReference>
<dbReference type="RefSeq" id="WP_092736789.1">
    <property type="nucleotide sequence ID" value="NZ_FNOV01000001.1"/>
</dbReference>
<dbReference type="Proteomes" id="UP000199249">
    <property type="component" value="Unassembled WGS sequence"/>
</dbReference>
<keyword evidence="1" id="KW-0472">Membrane</keyword>
<proteinExistence type="predicted"/>
<dbReference type="OrthoDB" id="886412at2"/>
<name>A0A1H3AZF5_9BACT</name>
<evidence type="ECO:0000256" key="1">
    <source>
        <dbReference type="SAM" id="Phobius"/>
    </source>
</evidence>
<protein>
    <submittedName>
        <fullName evidence="2">Uncharacterized protein</fullName>
    </submittedName>
</protein>
<keyword evidence="3" id="KW-1185">Reference proteome</keyword>
<keyword evidence="1" id="KW-1133">Transmembrane helix</keyword>